<feature type="coiled-coil region" evidence="1">
    <location>
        <begin position="12"/>
        <end position="46"/>
    </location>
</feature>
<organism evidence="3">
    <name type="scientific">Pseudo-nitzschia arenysensis</name>
    <dbReference type="NCBI Taxonomy" id="697910"/>
    <lineage>
        <taxon>Eukaryota</taxon>
        <taxon>Sar</taxon>
        <taxon>Stramenopiles</taxon>
        <taxon>Ochrophyta</taxon>
        <taxon>Bacillariophyta</taxon>
        <taxon>Bacillariophyceae</taxon>
        <taxon>Bacillariophycidae</taxon>
        <taxon>Bacillariales</taxon>
        <taxon>Bacillariaceae</taxon>
        <taxon>Pseudo-nitzschia</taxon>
    </lineage>
</organism>
<sequence length="348" mass="40165">MIQHRSSKLTTRSEVNSRLQTLSIRNEELETKLHEAEETCQHYEAKNKAQHALIQNLMETINSLTASLPDDKEIRTSDEDSPKIPEKICLMLTKKAQRISDLVEEVERMKFRLKKEMKVPISFETNYEHDSDESEHDEEDVAFVDISLSDTENDYAPITSFSSSFSSSETPMSGQETIRLEEEIVRISSKCRSLERSLDALKRKSAEREVRSMKSLRNMRQQVESLEQERRRRLDLQSNAEERALQLEIELLELRQENNRQQIFRRQQQSPQEQIESLVNGNIGGAKPKESDSSMKKGIDRCRKIIMLRNQLGKDSCPPLLLSVSEESESSEESQGSDDDFRPSINVS</sequence>
<proteinExistence type="predicted"/>
<accession>A0A7R9ZUE9</accession>
<reference evidence="3" key="1">
    <citation type="submission" date="2021-01" db="EMBL/GenBank/DDBJ databases">
        <authorList>
            <person name="Corre E."/>
            <person name="Pelletier E."/>
            <person name="Niang G."/>
            <person name="Scheremetjew M."/>
            <person name="Finn R."/>
            <person name="Kale V."/>
            <person name="Holt S."/>
            <person name="Cochrane G."/>
            <person name="Meng A."/>
            <person name="Brown T."/>
            <person name="Cohen L."/>
        </authorList>
    </citation>
    <scope>NUCLEOTIDE SEQUENCE</scope>
    <source>
        <strain evidence="3">B593</strain>
    </source>
</reference>
<evidence type="ECO:0000313" key="3">
    <source>
        <dbReference type="EMBL" id="CAD8343926.1"/>
    </source>
</evidence>
<evidence type="ECO:0000256" key="2">
    <source>
        <dbReference type="SAM" id="MobiDB-lite"/>
    </source>
</evidence>
<feature type="coiled-coil region" evidence="1">
    <location>
        <begin position="184"/>
        <end position="257"/>
    </location>
</feature>
<name>A0A7R9ZUE9_9STRA</name>
<feature type="compositionally biased region" description="Acidic residues" evidence="2">
    <location>
        <begin position="326"/>
        <end position="338"/>
    </location>
</feature>
<keyword evidence="1" id="KW-0175">Coiled coil</keyword>
<feature type="region of interest" description="Disordered" evidence="2">
    <location>
        <begin position="314"/>
        <end position="348"/>
    </location>
</feature>
<dbReference type="AlphaFoldDB" id="A0A7R9ZUE9"/>
<dbReference type="EMBL" id="HBEH01000788">
    <property type="protein sequence ID" value="CAD8343926.1"/>
    <property type="molecule type" value="Transcribed_RNA"/>
</dbReference>
<gene>
    <name evidence="3" type="ORF">PARE0329_LOCUS561</name>
</gene>
<evidence type="ECO:0000256" key="1">
    <source>
        <dbReference type="SAM" id="Coils"/>
    </source>
</evidence>
<protein>
    <submittedName>
        <fullName evidence="3">Uncharacterized protein</fullName>
    </submittedName>
</protein>